<feature type="compositionally biased region" description="Polar residues" evidence="8">
    <location>
        <begin position="749"/>
        <end position="765"/>
    </location>
</feature>
<keyword evidence="5" id="KW-0539">Nucleus</keyword>
<feature type="domain" description="Metallo-beta-lactamase" evidence="9">
    <location>
        <begin position="280"/>
        <end position="553"/>
    </location>
</feature>
<dbReference type="InterPro" id="IPR011084">
    <property type="entry name" value="DRMBL"/>
</dbReference>
<reference evidence="10 11" key="1">
    <citation type="journal article" date="2023" name="Sci. Data">
        <title>Genome assembly of the Korean intertidal mud-creeper Batillaria attramentaria.</title>
        <authorList>
            <person name="Patra A.K."/>
            <person name="Ho P.T."/>
            <person name="Jun S."/>
            <person name="Lee S.J."/>
            <person name="Kim Y."/>
            <person name="Won Y.J."/>
        </authorList>
    </citation>
    <scope>NUCLEOTIDE SEQUENCE [LARGE SCALE GENOMIC DNA]</scope>
    <source>
        <strain evidence="10">Wonlab-2016</strain>
    </source>
</reference>
<dbReference type="FunFam" id="3.40.50.12650:FF:000001">
    <property type="entry name" value="DNA cross-link repair 1A"/>
    <property type="match status" value="1"/>
</dbReference>
<dbReference type="GO" id="GO:0006281">
    <property type="term" value="P:DNA repair"/>
    <property type="evidence" value="ECO:0007669"/>
    <property type="project" value="UniProtKB-KW"/>
</dbReference>
<evidence type="ECO:0000256" key="7">
    <source>
        <dbReference type="ARBA" id="ARBA00078423"/>
    </source>
</evidence>
<evidence type="ECO:0000256" key="3">
    <source>
        <dbReference type="ARBA" id="ARBA00022763"/>
    </source>
</evidence>
<organism evidence="10 11">
    <name type="scientific">Batillaria attramentaria</name>
    <dbReference type="NCBI Taxonomy" id="370345"/>
    <lineage>
        <taxon>Eukaryota</taxon>
        <taxon>Metazoa</taxon>
        <taxon>Spiralia</taxon>
        <taxon>Lophotrochozoa</taxon>
        <taxon>Mollusca</taxon>
        <taxon>Gastropoda</taxon>
        <taxon>Caenogastropoda</taxon>
        <taxon>Sorbeoconcha</taxon>
        <taxon>Cerithioidea</taxon>
        <taxon>Batillariidae</taxon>
        <taxon>Batillaria</taxon>
    </lineage>
</organism>
<feature type="region of interest" description="Disordered" evidence="8">
    <location>
        <begin position="748"/>
        <end position="771"/>
    </location>
</feature>
<dbReference type="AlphaFoldDB" id="A0ABD0M9Y4"/>
<evidence type="ECO:0000256" key="8">
    <source>
        <dbReference type="SAM" id="MobiDB-lite"/>
    </source>
</evidence>
<comment type="subcellular location">
    <subcellularLocation>
        <location evidence="1">Nucleus</location>
    </subcellularLocation>
</comment>
<dbReference type="InterPro" id="IPR001279">
    <property type="entry name" value="Metallo-B-lactamas"/>
</dbReference>
<feature type="compositionally biased region" description="Polar residues" evidence="8">
    <location>
        <begin position="254"/>
        <end position="271"/>
    </location>
</feature>
<dbReference type="Proteomes" id="UP001519460">
    <property type="component" value="Unassembled WGS sequence"/>
</dbReference>
<feature type="region of interest" description="Disordered" evidence="8">
    <location>
        <begin position="254"/>
        <end position="282"/>
    </location>
</feature>
<dbReference type="Pfam" id="PF12706">
    <property type="entry name" value="Lactamase_B_2"/>
    <property type="match status" value="1"/>
</dbReference>
<name>A0ABD0M9Y4_9CAEN</name>
<dbReference type="SMART" id="SM00849">
    <property type="entry name" value="Lactamase_B"/>
    <property type="match status" value="1"/>
</dbReference>
<protein>
    <recommendedName>
        <fullName evidence="6">DNA cross-link repair 1A protein</fullName>
    </recommendedName>
    <alternativeName>
        <fullName evidence="7">SNM1 homolog A</fullName>
    </alternativeName>
</protein>
<dbReference type="GO" id="GO:0005634">
    <property type="term" value="C:nucleus"/>
    <property type="evidence" value="ECO:0007669"/>
    <property type="project" value="UniProtKB-SubCell"/>
</dbReference>
<evidence type="ECO:0000313" key="10">
    <source>
        <dbReference type="EMBL" id="KAK7508688.1"/>
    </source>
</evidence>
<proteinExistence type="inferred from homology"/>
<dbReference type="Gene3D" id="3.40.50.12650">
    <property type="match status" value="1"/>
</dbReference>
<dbReference type="PANTHER" id="PTHR23240:SF6">
    <property type="entry name" value="DNA CROSS-LINK REPAIR 1A PROTEIN"/>
    <property type="match status" value="1"/>
</dbReference>
<keyword evidence="11" id="KW-1185">Reference proteome</keyword>
<feature type="region of interest" description="Disordered" evidence="8">
    <location>
        <begin position="17"/>
        <end position="75"/>
    </location>
</feature>
<dbReference type="InterPro" id="IPR036866">
    <property type="entry name" value="RibonucZ/Hydroxyglut_hydro"/>
</dbReference>
<dbReference type="Pfam" id="PF07522">
    <property type="entry name" value="DRMBL"/>
    <property type="match status" value="1"/>
</dbReference>
<keyword evidence="3" id="KW-0227">DNA damage</keyword>
<evidence type="ECO:0000256" key="6">
    <source>
        <dbReference type="ARBA" id="ARBA00069609"/>
    </source>
</evidence>
<comment type="caution">
    <text evidence="10">The sequence shown here is derived from an EMBL/GenBank/DDBJ whole genome shotgun (WGS) entry which is preliminary data.</text>
</comment>
<dbReference type="CDD" id="cd16273">
    <property type="entry name" value="SNM1A-1C-like_MBL-fold"/>
    <property type="match status" value="1"/>
</dbReference>
<dbReference type="Gene3D" id="3.60.15.10">
    <property type="entry name" value="Ribonuclease Z/Hydroxyacylglutathione hydrolase-like"/>
    <property type="match status" value="1"/>
</dbReference>
<gene>
    <name evidence="10" type="ORF">BaRGS_00000254</name>
</gene>
<evidence type="ECO:0000256" key="4">
    <source>
        <dbReference type="ARBA" id="ARBA00023204"/>
    </source>
</evidence>
<comment type="similarity">
    <text evidence="2">Belongs to the DNA repair metallo-beta-lactamase (DRMBL) family.</text>
</comment>
<evidence type="ECO:0000256" key="1">
    <source>
        <dbReference type="ARBA" id="ARBA00004123"/>
    </source>
</evidence>
<accession>A0ABD0M9Y4</accession>
<evidence type="ECO:0000256" key="5">
    <source>
        <dbReference type="ARBA" id="ARBA00023242"/>
    </source>
</evidence>
<dbReference type="EMBL" id="JACVVK020000001">
    <property type="protein sequence ID" value="KAK7508688.1"/>
    <property type="molecule type" value="Genomic_DNA"/>
</dbReference>
<dbReference type="SUPFAM" id="SSF56281">
    <property type="entry name" value="Metallo-hydrolase/oxidoreductase"/>
    <property type="match status" value="1"/>
</dbReference>
<dbReference type="FunFam" id="3.60.15.10:FF:000010">
    <property type="entry name" value="DNA cross-link repair 1A"/>
    <property type="match status" value="1"/>
</dbReference>
<evidence type="ECO:0000256" key="2">
    <source>
        <dbReference type="ARBA" id="ARBA00010304"/>
    </source>
</evidence>
<evidence type="ECO:0000259" key="9">
    <source>
        <dbReference type="SMART" id="SM00849"/>
    </source>
</evidence>
<keyword evidence="4" id="KW-0234">DNA repair</keyword>
<evidence type="ECO:0000313" key="11">
    <source>
        <dbReference type="Proteomes" id="UP001519460"/>
    </source>
</evidence>
<sequence length="771" mass="84584">MDSEEEDAFNFKSLLRKRVSGGNVTNSSTKKNTKDKISKQNQPLSYIASKDSKSQAKGNQTAKKTKTRAKKNSTDSTITTTVELVSVRQDHGKGESSHKNESYSITLKKEEKHSGHISIQQDQGPSVHCTDENREQCTPAGKLLIMEADQNPSTPGALVDDQRCPFCQVPFGALFLQSPNAHTMECMDIPLKTEEECQAGLTCDSTIPSHYRRYRHSQLALHIAGHTASLPNQGDVSYQTLHESSSQIQAVMNATTSGCSESGANSRSSTGKGKKALKRKSDSKMLLSKEGLVAIDSDLSQSQGSQNSSCSSKSSIKDYFSPGKKRLASNMRPCPDGAGDCGLLEMLPLSDSDSGTEMDVSETENGLSETDIDLVSKETEELSKVASEDFGEDGQSEIVGGFFVDPVAEEPEGCGTAITVDAFCYGDVPGCQAYVLTHFHYDHYRGLTKRFAGPIYCSPVTANLVEKMIGVPSRLINRLPLNTPCKVVGVQLTLMEANHCPGAVIILFELPDGRKILHTGDFRADPDMESYPPLQNIHVDELYLDTTYCNPSYVFPPQKETVQFAVNTALKAVEREPGTLIVCGAYTIGKERIFLALAEALQSKLCVQSSKKRVLDCLMDDRLKNIISLRWTDGRVHVLPMGQLKPKGLENHLQQCPSFTSILAFEPTGWTHSNRALSLDTIRPKYSRNGVTIYGVPYSEHSSFLELKRFVQFFRPKKILPTVNNGSAASRSKMETIFRQWLSEGEGQTAKTVQGGSKDGSQQSLGGWLRK</sequence>
<dbReference type="PANTHER" id="PTHR23240">
    <property type="entry name" value="DNA CROSS-LINK REPAIR PROTEIN PSO2/SNM1-RELATED"/>
    <property type="match status" value="1"/>
</dbReference>